<evidence type="ECO:0000313" key="2">
    <source>
        <dbReference type="EMBL" id="KAJ1116421.1"/>
    </source>
</evidence>
<evidence type="ECO:0000313" key="3">
    <source>
        <dbReference type="Proteomes" id="UP001066276"/>
    </source>
</evidence>
<reference evidence="2" key="1">
    <citation type="journal article" date="2022" name="bioRxiv">
        <title>Sequencing and chromosome-scale assembly of the giantPleurodeles waltlgenome.</title>
        <authorList>
            <person name="Brown T."/>
            <person name="Elewa A."/>
            <person name="Iarovenko S."/>
            <person name="Subramanian E."/>
            <person name="Araus A.J."/>
            <person name="Petzold A."/>
            <person name="Susuki M."/>
            <person name="Suzuki K.-i.T."/>
            <person name="Hayashi T."/>
            <person name="Toyoda A."/>
            <person name="Oliveira C."/>
            <person name="Osipova E."/>
            <person name="Leigh N.D."/>
            <person name="Simon A."/>
            <person name="Yun M.H."/>
        </authorList>
    </citation>
    <scope>NUCLEOTIDE SEQUENCE</scope>
    <source>
        <strain evidence="2">20211129_DDA</strain>
        <tissue evidence="2">Liver</tissue>
    </source>
</reference>
<gene>
    <name evidence="2" type="ORF">NDU88_004633</name>
</gene>
<accession>A0AAV7NK80</accession>
<keyword evidence="3" id="KW-1185">Reference proteome</keyword>
<evidence type="ECO:0000256" key="1">
    <source>
        <dbReference type="SAM" id="MobiDB-lite"/>
    </source>
</evidence>
<feature type="compositionally biased region" description="Polar residues" evidence="1">
    <location>
        <begin position="26"/>
        <end position="35"/>
    </location>
</feature>
<comment type="caution">
    <text evidence="2">The sequence shown here is derived from an EMBL/GenBank/DDBJ whole genome shotgun (WGS) entry which is preliminary data.</text>
</comment>
<feature type="region of interest" description="Disordered" evidence="1">
    <location>
        <begin position="1"/>
        <end position="41"/>
    </location>
</feature>
<dbReference type="Proteomes" id="UP001066276">
    <property type="component" value="Chromosome 8"/>
</dbReference>
<name>A0AAV7NK80_PLEWA</name>
<feature type="compositionally biased region" description="Basic and acidic residues" evidence="1">
    <location>
        <begin position="1"/>
        <end position="25"/>
    </location>
</feature>
<proteinExistence type="predicted"/>
<organism evidence="2 3">
    <name type="scientific">Pleurodeles waltl</name>
    <name type="common">Iberian ribbed newt</name>
    <dbReference type="NCBI Taxonomy" id="8319"/>
    <lineage>
        <taxon>Eukaryota</taxon>
        <taxon>Metazoa</taxon>
        <taxon>Chordata</taxon>
        <taxon>Craniata</taxon>
        <taxon>Vertebrata</taxon>
        <taxon>Euteleostomi</taxon>
        <taxon>Amphibia</taxon>
        <taxon>Batrachia</taxon>
        <taxon>Caudata</taxon>
        <taxon>Salamandroidea</taxon>
        <taxon>Salamandridae</taxon>
        <taxon>Pleurodelinae</taxon>
        <taxon>Pleurodeles</taxon>
    </lineage>
</organism>
<sequence length="132" mass="14674">MGKADKTQSKLHFEQGKTPRFRDGNTENTRSTSGDPDSDVEPDLKHILLAMHQSLATIDCKIDSLSFRVDKITERLDKHAELFNAPERRISKVKDDIVTVATSQSTIDKILVALQTKVEDLEPIPTGTTDIG</sequence>
<dbReference type="EMBL" id="JANPWB010000012">
    <property type="protein sequence ID" value="KAJ1116421.1"/>
    <property type="molecule type" value="Genomic_DNA"/>
</dbReference>
<protein>
    <submittedName>
        <fullName evidence="2">Uncharacterized protein</fullName>
    </submittedName>
</protein>
<dbReference type="AlphaFoldDB" id="A0AAV7NK80"/>